<dbReference type="Proteomes" id="UP001195914">
    <property type="component" value="Unassembled WGS sequence"/>
</dbReference>
<dbReference type="SUPFAM" id="SSF48340">
    <property type="entry name" value="Interferon-induced guanylate-binding protein 1 (GBP1), C-terminal domain"/>
    <property type="match status" value="1"/>
</dbReference>
<feature type="region of interest" description="Disordered" evidence="1">
    <location>
        <begin position="239"/>
        <end position="280"/>
    </location>
</feature>
<dbReference type="InterPro" id="IPR036543">
    <property type="entry name" value="Guanylate-bd_C_sf"/>
</dbReference>
<dbReference type="EMBL" id="JAHBMH010000024">
    <property type="protein sequence ID" value="KAK1938485.1"/>
    <property type="molecule type" value="Genomic_DNA"/>
</dbReference>
<evidence type="ECO:0000256" key="1">
    <source>
        <dbReference type="SAM" id="MobiDB-lite"/>
    </source>
</evidence>
<dbReference type="InterPro" id="IPR027417">
    <property type="entry name" value="P-loop_NTPase"/>
</dbReference>
<dbReference type="GO" id="GO:0005525">
    <property type="term" value="F:GTP binding"/>
    <property type="evidence" value="ECO:0007669"/>
    <property type="project" value="InterPro"/>
</dbReference>
<dbReference type="AlphaFoldDB" id="A0AAD9GH89"/>
<feature type="region of interest" description="Disordered" evidence="1">
    <location>
        <begin position="95"/>
        <end position="130"/>
    </location>
</feature>
<feature type="compositionally biased region" description="Polar residues" evidence="1">
    <location>
        <begin position="118"/>
        <end position="130"/>
    </location>
</feature>
<keyword evidence="3" id="KW-1185">Reference proteome</keyword>
<feature type="compositionally biased region" description="Polar residues" evidence="1">
    <location>
        <begin position="8"/>
        <end position="23"/>
    </location>
</feature>
<proteinExistence type="predicted"/>
<name>A0AAD9GH89_BABDI</name>
<comment type="caution">
    <text evidence="2">The sequence shown here is derived from an EMBL/GenBank/DDBJ whole genome shotgun (WGS) entry which is preliminary data.</text>
</comment>
<dbReference type="PANTHER" id="PTHR10751">
    <property type="entry name" value="GUANYLATE BINDING PROTEIN"/>
    <property type="match status" value="1"/>
</dbReference>
<reference evidence="2" key="2">
    <citation type="submission" date="2021-05" db="EMBL/GenBank/DDBJ databases">
        <authorList>
            <person name="Pain A."/>
        </authorList>
    </citation>
    <scope>NUCLEOTIDE SEQUENCE</scope>
    <source>
        <strain evidence="2">1802A</strain>
    </source>
</reference>
<feature type="compositionally biased region" description="Polar residues" evidence="1">
    <location>
        <begin position="95"/>
        <end position="109"/>
    </location>
</feature>
<organism evidence="2 3">
    <name type="scientific">Babesia divergens</name>
    <dbReference type="NCBI Taxonomy" id="32595"/>
    <lineage>
        <taxon>Eukaryota</taxon>
        <taxon>Sar</taxon>
        <taxon>Alveolata</taxon>
        <taxon>Apicomplexa</taxon>
        <taxon>Aconoidasida</taxon>
        <taxon>Piroplasmida</taxon>
        <taxon>Babesiidae</taxon>
        <taxon>Babesia</taxon>
    </lineage>
</organism>
<protein>
    <recommendedName>
        <fullName evidence="4">Guanylate-binding protein N-terminal domain-containing protein</fullName>
    </recommendedName>
</protein>
<evidence type="ECO:0000313" key="2">
    <source>
        <dbReference type="EMBL" id="KAK1938485.1"/>
    </source>
</evidence>
<gene>
    <name evidence="2" type="ORF">X943_001645</name>
</gene>
<dbReference type="SUPFAM" id="SSF52540">
    <property type="entry name" value="P-loop containing nucleoside triphosphate hydrolases"/>
    <property type="match status" value="1"/>
</dbReference>
<feature type="region of interest" description="Disordered" evidence="1">
    <location>
        <begin position="1"/>
        <end position="50"/>
    </location>
</feature>
<evidence type="ECO:0000313" key="3">
    <source>
        <dbReference type="Proteomes" id="UP001195914"/>
    </source>
</evidence>
<dbReference type="GO" id="GO:0003924">
    <property type="term" value="F:GTPase activity"/>
    <property type="evidence" value="ECO:0007669"/>
    <property type="project" value="InterPro"/>
</dbReference>
<dbReference type="Gene3D" id="3.40.50.300">
    <property type="entry name" value="P-loop containing nucleotide triphosphate hydrolases"/>
    <property type="match status" value="1"/>
</dbReference>
<sequence length="922" mass="102765">MGSHTSDEVVTSAQHEASDGQPSDEQHMMGGDMHQQRDNVPSEPADAGVSGSVAYGEDLELQYSTATSHTNYTDVAPPATQGTYAHVSHFQVPQNYMDSNRPFNATSGPPTFGDSDRAQNQTSPDGSFQSGVFSGLSNNYVVIRNVGLNSQKATVSFGYDEPQQPTQPYQDAIEAVNYYRPEPAHDRCVDNRMLPTHGAGGTAYSSIVSNMGGDTTTSLNSSCIDNEFEKATAGHFGIDEGDSPIASSTGGRRALSRLGRMSRRSNKRAPRESGAVLYSDDDSRDDGMVSVVSDGLFEVPLNVCSMSRIIDPFKGFSKIHTNRAIKLLNFAQRGGRIVCSLESNACKLIQNRIKDHKVVAISVCGDSRSGKSYLASMLVNQPVKSFRCSEAYSPSETMNNMHGPAEGAVWVYVGIYEGKFAYLYLDFEGFEHHQQQRISMMTFAFLVSNCVICNIANPARTGIYDAVRTMINVTKAESPILGHDERSLDMDRTIEEFKRKTSFFLNKNSSLTKTFEAVDSELTEEESDAKSQIEDSELWNAPIVHFVFRDCDGHVKCIDERAYTPETLVEQGIFDHYTNIFNCNRKDRAIDFKNDMLDAFEVFANRKYTTLPCPVAVPGAMNMISRSAASNAKDALKRIFATILAPANADIMSTDVGDSSAGRFLGAYAADGQPALMTIPSNLLNPQFCERLDDVKVCIYQDTLSHAQRDIQLNGRMFMNYLKLLVTHFNMHGELKLKDATAMLRDVHLKENESISKEVIVQFLKGIKHNVVMHLPMEPRELISKCMRLKQKSLQVFQTRVFGTPKQYQEPCDMLEKSLDNIIERLEGKNDKIAVDTATAMFEKCAKALEEKISVEAYTYEELLVDIAKMRKVFLQKFKGHSQVTEKVFPQLSQRLYRTFDDYHPKSPAPNIAELSKRYSDE</sequence>
<evidence type="ECO:0008006" key="4">
    <source>
        <dbReference type="Google" id="ProtNLM"/>
    </source>
</evidence>
<reference evidence="2" key="1">
    <citation type="journal article" date="2014" name="Nucleic Acids Res.">
        <title>The evolutionary dynamics of variant antigen genes in Babesia reveal a history of genomic innovation underlying host-parasite interaction.</title>
        <authorList>
            <person name="Jackson A.P."/>
            <person name="Otto T.D."/>
            <person name="Darby A."/>
            <person name="Ramaprasad A."/>
            <person name="Xia D."/>
            <person name="Echaide I.E."/>
            <person name="Farber M."/>
            <person name="Gahlot S."/>
            <person name="Gamble J."/>
            <person name="Gupta D."/>
            <person name="Gupta Y."/>
            <person name="Jackson L."/>
            <person name="Malandrin L."/>
            <person name="Malas T.B."/>
            <person name="Moussa E."/>
            <person name="Nair M."/>
            <person name="Reid A.J."/>
            <person name="Sanders M."/>
            <person name="Sharma J."/>
            <person name="Tracey A."/>
            <person name="Quail M.A."/>
            <person name="Weir W."/>
            <person name="Wastling J.M."/>
            <person name="Hall N."/>
            <person name="Willadsen P."/>
            <person name="Lingelbach K."/>
            <person name="Shiels B."/>
            <person name="Tait A."/>
            <person name="Berriman M."/>
            <person name="Allred D.R."/>
            <person name="Pain A."/>
        </authorList>
    </citation>
    <scope>NUCLEOTIDE SEQUENCE</scope>
    <source>
        <strain evidence="2">1802A</strain>
    </source>
</reference>
<accession>A0AAD9GH89</accession>